<reference evidence="1 2" key="1">
    <citation type="journal article" date="2015" name="J. Am. Soc. Brew. Chem.">
        <title>Dissolved carbon dioxide selects for lactic acid bacteria able to grow in and spoil packaged beer.</title>
        <authorList>
            <person name="Bergsveinson J."/>
            <person name="Redekop A."/>
            <person name="Zoerb S."/>
            <person name="Ziola B."/>
        </authorList>
    </citation>
    <scope>NUCLEOTIDE SEQUENCE [LARGE SCALE GENOMIC DNA]</scope>
    <source>
        <strain evidence="1 2">CCC B1205</strain>
    </source>
</reference>
<organism evidence="1 2">
    <name type="scientific">Lacticaseibacillus paracasei</name>
    <name type="common">Lactobacillus paracasei</name>
    <dbReference type="NCBI Taxonomy" id="1597"/>
    <lineage>
        <taxon>Bacteria</taxon>
        <taxon>Bacillati</taxon>
        <taxon>Bacillota</taxon>
        <taxon>Bacilli</taxon>
        <taxon>Lactobacillales</taxon>
        <taxon>Lactobacillaceae</taxon>
        <taxon>Lacticaseibacillus</taxon>
    </lineage>
</organism>
<dbReference type="Proteomes" id="UP000237433">
    <property type="component" value="Unassembled WGS sequence"/>
</dbReference>
<comment type="caution">
    <text evidence="1">The sequence shown here is derived from an EMBL/GenBank/DDBJ whole genome shotgun (WGS) entry which is preliminary data.</text>
</comment>
<dbReference type="EMBL" id="LGIY01000007">
    <property type="protein sequence ID" value="POE43283.1"/>
    <property type="molecule type" value="Genomic_DNA"/>
</dbReference>
<proteinExistence type="predicted"/>
<dbReference type="AlphaFoldDB" id="A0ABD6W1R3"/>
<evidence type="ECO:0000313" key="1">
    <source>
        <dbReference type="EMBL" id="POE43283.1"/>
    </source>
</evidence>
<accession>A0ABD6W1R3</accession>
<evidence type="ECO:0000313" key="2">
    <source>
        <dbReference type="Proteomes" id="UP000237433"/>
    </source>
</evidence>
<sequence length="42" mass="4771">MGAFGPQVKSITVDHGKEFANYQALEKDYQIKGFWCKFSSLT</sequence>
<gene>
    <name evidence="1" type="ORF">ACX51_06000</name>
</gene>
<protein>
    <submittedName>
        <fullName evidence="1">Transposase</fullName>
    </submittedName>
</protein>
<name>A0ABD6W1R3_LACPA</name>